<reference evidence="6 7" key="1">
    <citation type="submission" date="2020-06" db="EMBL/GenBank/DDBJ databases">
        <authorList>
            <person name="Li R."/>
            <person name="Bekaert M."/>
        </authorList>
    </citation>
    <scope>NUCLEOTIDE SEQUENCE [LARGE SCALE GENOMIC DNA]</scope>
    <source>
        <strain evidence="7">wild</strain>
    </source>
</reference>
<protein>
    <recommendedName>
        <fullName evidence="5">RING-type domain-containing protein</fullName>
    </recommendedName>
</protein>
<dbReference type="InterPro" id="IPR047153">
    <property type="entry name" value="TRIM45/56/19-like"/>
</dbReference>
<dbReference type="OrthoDB" id="654191at2759"/>
<proteinExistence type="predicted"/>
<evidence type="ECO:0000313" key="6">
    <source>
        <dbReference type="EMBL" id="CAC5406021.1"/>
    </source>
</evidence>
<dbReference type="InterPro" id="IPR017907">
    <property type="entry name" value="Znf_RING_CS"/>
</dbReference>
<evidence type="ECO:0000259" key="5">
    <source>
        <dbReference type="PROSITE" id="PS50089"/>
    </source>
</evidence>
<evidence type="ECO:0000256" key="3">
    <source>
        <dbReference type="ARBA" id="ARBA00022833"/>
    </source>
</evidence>
<evidence type="ECO:0000313" key="7">
    <source>
        <dbReference type="Proteomes" id="UP000507470"/>
    </source>
</evidence>
<organism evidence="6 7">
    <name type="scientific">Mytilus coruscus</name>
    <name type="common">Sea mussel</name>
    <dbReference type="NCBI Taxonomy" id="42192"/>
    <lineage>
        <taxon>Eukaryota</taxon>
        <taxon>Metazoa</taxon>
        <taxon>Spiralia</taxon>
        <taxon>Lophotrochozoa</taxon>
        <taxon>Mollusca</taxon>
        <taxon>Bivalvia</taxon>
        <taxon>Autobranchia</taxon>
        <taxon>Pteriomorphia</taxon>
        <taxon>Mytilida</taxon>
        <taxon>Mytiloidea</taxon>
        <taxon>Mytilidae</taxon>
        <taxon>Mytilinae</taxon>
        <taxon>Mytilus</taxon>
    </lineage>
</organism>
<dbReference type="PANTHER" id="PTHR25462:SF296">
    <property type="entry name" value="MEIOTIC P26, ISOFORM F"/>
    <property type="match status" value="1"/>
</dbReference>
<evidence type="ECO:0000256" key="1">
    <source>
        <dbReference type="ARBA" id="ARBA00022723"/>
    </source>
</evidence>
<gene>
    <name evidence="6" type="ORF">MCOR_39640</name>
</gene>
<dbReference type="Gene3D" id="3.30.40.10">
    <property type="entry name" value="Zinc/RING finger domain, C3HC4 (zinc finger)"/>
    <property type="match status" value="1"/>
</dbReference>
<dbReference type="Pfam" id="PF13445">
    <property type="entry name" value="zf-RING_UBOX"/>
    <property type="match status" value="1"/>
</dbReference>
<dbReference type="EMBL" id="CACVKT020007152">
    <property type="protein sequence ID" value="CAC5406021.1"/>
    <property type="molecule type" value="Genomic_DNA"/>
</dbReference>
<keyword evidence="3" id="KW-0862">Zinc</keyword>
<feature type="domain" description="RING-type" evidence="5">
    <location>
        <begin position="47"/>
        <end position="101"/>
    </location>
</feature>
<keyword evidence="1" id="KW-0479">Metal-binding</keyword>
<keyword evidence="7" id="KW-1185">Reference proteome</keyword>
<dbReference type="PROSITE" id="PS00518">
    <property type="entry name" value="ZF_RING_1"/>
    <property type="match status" value="1"/>
</dbReference>
<evidence type="ECO:0000256" key="2">
    <source>
        <dbReference type="ARBA" id="ARBA00022771"/>
    </source>
</evidence>
<dbReference type="InterPro" id="IPR001841">
    <property type="entry name" value="Znf_RING"/>
</dbReference>
<dbReference type="Proteomes" id="UP000507470">
    <property type="component" value="Unassembled WGS sequence"/>
</dbReference>
<dbReference type="InterPro" id="IPR013083">
    <property type="entry name" value="Znf_RING/FYVE/PHD"/>
</dbReference>
<dbReference type="GO" id="GO:0008270">
    <property type="term" value="F:zinc ion binding"/>
    <property type="evidence" value="ECO:0007669"/>
    <property type="project" value="UniProtKB-KW"/>
</dbReference>
<dbReference type="SUPFAM" id="SSF57850">
    <property type="entry name" value="RING/U-box"/>
    <property type="match status" value="1"/>
</dbReference>
<dbReference type="AlphaFoldDB" id="A0A6J8DEF9"/>
<dbReference type="PROSITE" id="PS50089">
    <property type="entry name" value="ZF_RING_2"/>
    <property type="match status" value="1"/>
</dbReference>
<sequence>MSNVPGGLNLTVAADCGRAQQIEMDLSSTEGSEASDDSGIWMSVLKCYMCGDLFRKPRILPCGHTFCSDCLLSLRDEVVMEFKKKYKVAFRRGESGLMTCPHPECEYSLRIMNLRRWTMKNKAAAEAVGMLKKKIQDKRESATQTNLQFGNQPLSLPRILYTVSRQPQEDTITPTSNMEHMTNSLLRMDPISKSHLSLNTEVKSWRSLATLIGMNLVGEMFSLSY</sequence>
<keyword evidence="2 4" id="KW-0863">Zinc-finger</keyword>
<name>A0A6J8DEF9_MYTCO</name>
<evidence type="ECO:0000256" key="4">
    <source>
        <dbReference type="PROSITE-ProRule" id="PRU00175"/>
    </source>
</evidence>
<dbReference type="PANTHER" id="PTHR25462">
    <property type="entry name" value="BONUS, ISOFORM C-RELATED"/>
    <property type="match status" value="1"/>
</dbReference>
<dbReference type="GO" id="GO:0061630">
    <property type="term" value="F:ubiquitin protein ligase activity"/>
    <property type="evidence" value="ECO:0007669"/>
    <property type="project" value="TreeGrafter"/>
</dbReference>
<accession>A0A6J8DEF9</accession>
<dbReference type="InterPro" id="IPR027370">
    <property type="entry name" value="Znf-RING_euk"/>
</dbReference>